<dbReference type="InterPro" id="IPR002123">
    <property type="entry name" value="Plipid/glycerol_acylTrfase"/>
</dbReference>
<accession>A0A0M0JCS8</accession>
<feature type="domain" description="Phospholipid/glycerol acyltransferase" evidence="1">
    <location>
        <begin position="62"/>
        <end position="186"/>
    </location>
</feature>
<evidence type="ECO:0000313" key="3">
    <source>
        <dbReference type="Proteomes" id="UP000037460"/>
    </source>
</evidence>
<dbReference type="AlphaFoldDB" id="A0A0M0JCS8"/>
<sequence>MIVAAAVLLPWPTRFTLKLYRTIVAIVQRSWLTLAVALIELMGRVQVTVSGTLQPPSSERATIIICNHHCRVDWLFLWCLCARMRWLRALTIMLKGPLKKVPLFGWACQAFHFIFLSRNDRQGDLSTIEHVCQHLVALGGDPPVVLCFPEGTDLSPENVARSKTFAASKGLPVMEHLLNPRTAGFASTVRALGAQLDAVYDVTITYTSHEAMGSKWGSDPRPNEKAIFMNGYWPRAVTFHVERTPVAELLRDGDTDEALGAWLRRAWAAKEARLAKASAAPGTAPLPPLAASSISHGVVMELAGAVVGWAVVALLLAYALATAPLLGFGLIAVGCAGWATVTQCCGGLDVCDTPEFAPGALQLNVTIIAFAWRRMPSLVRLITSLKRARYCNRTVPLRMVLDSGALPEVVDFVRGLDWPYGPKEVVEFDRPMGIRGMWINSSRADDLRDDEHVLPLEDDIEVSPLFYWWLLRAASAYGDFDDGRAMRAKRLVGVSLYTPRLNEIVYPQEAHQRGVGKNREPLGDPAVLLPRSRSNVWPRSWKRFMVDYMYGRGYVMLYPNMRHQQAFSTTYMERGDHTGTDGVRQAITDALRTDLDELKTTPLLSELELVEVANVLRQMPAHEELPTFDLHHQRRTLPALITQGFSFSENIRCLQQLARYSRLFEMGSLLALSPGALEMAEFLALGLRPTRLVMLHAKDPRLLPSRTYFDNVLGWANVCTLHVSSQMASSPSMHVLTTARPVPRFHRYDAEAGSSSYGRQWVRTMFDSGMPCHMFHLIASECI</sequence>
<dbReference type="CDD" id="cd07990">
    <property type="entry name" value="LPLAT_LCLAT1-like"/>
    <property type="match status" value="1"/>
</dbReference>
<comment type="caution">
    <text evidence="2">The sequence shown here is derived from an EMBL/GenBank/DDBJ whole genome shotgun (WGS) entry which is preliminary data.</text>
</comment>
<evidence type="ECO:0000313" key="2">
    <source>
        <dbReference type="EMBL" id="KOO24384.1"/>
    </source>
</evidence>
<dbReference type="PANTHER" id="PTHR10983">
    <property type="entry name" value="1-ACYLGLYCEROL-3-PHOSPHATE ACYLTRANSFERASE-RELATED"/>
    <property type="match status" value="1"/>
</dbReference>
<dbReference type="Gene3D" id="3.90.550.10">
    <property type="entry name" value="Spore Coat Polysaccharide Biosynthesis Protein SpsA, Chain A"/>
    <property type="match status" value="1"/>
</dbReference>
<gene>
    <name evidence="2" type="ORF">Ctob_003757</name>
</gene>
<protein>
    <submittedName>
        <fullName evidence="2">Lysocardiolipin acyltransferase 1</fullName>
    </submittedName>
</protein>
<keyword evidence="2" id="KW-0808">Transferase</keyword>
<reference evidence="3" key="1">
    <citation type="journal article" date="2015" name="PLoS Genet.">
        <title>Genome Sequence and Transcriptome Analyses of Chrysochromulina tobin: Metabolic Tools for Enhanced Algal Fitness in the Prominent Order Prymnesiales (Haptophyceae).</title>
        <authorList>
            <person name="Hovde B.T."/>
            <person name="Deodato C.R."/>
            <person name="Hunsperger H.M."/>
            <person name="Ryken S.A."/>
            <person name="Yost W."/>
            <person name="Jha R.K."/>
            <person name="Patterson J."/>
            <person name="Monnat R.J. Jr."/>
            <person name="Barlow S.B."/>
            <person name="Starkenburg S.R."/>
            <person name="Cattolico R.A."/>
        </authorList>
    </citation>
    <scope>NUCLEOTIDE SEQUENCE</scope>
    <source>
        <strain evidence="3">CCMP291</strain>
    </source>
</reference>
<keyword evidence="2" id="KW-0012">Acyltransferase</keyword>
<dbReference type="GO" id="GO:0016746">
    <property type="term" value="F:acyltransferase activity"/>
    <property type="evidence" value="ECO:0007669"/>
    <property type="project" value="UniProtKB-KW"/>
</dbReference>
<proteinExistence type="predicted"/>
<dbReference type="SMART" id="SM00563">
    <property type="entry name" value="PlsC"/>
    <property type="match status" value="1"/>
</dbReference>
<dbReference type="OrthoDB" id="186786at2759"/>
<dbReference type="SUPFAM" id="SSF53448">
    <property type="entry name" value="Nucleotide-diphospho-sugar transferases"/>
    <property type="match status" value="1"/>
</dbReference>
<dbReference type="PANTHER" id="PTHR10983:SF16">
    <property type="entry name" value="LYSOCARDIOLIPIN ACYLTRANSFERASE 1"/>
    <property type="match status" value="1"/>
</dbReference>
<dbReference type="GO" id="GO:0036149">
    <property type="term" value="P:phosphatidylinositol acyl-chain remodeling"/>
    <property type="evidence" value="ECO:0007669"/>
    <property type="project" value="TreeGrafter"/>
</dbReference>
<dbReference type="Pfam" id="PF01553">
    <property type="entry name" value="Acyltransferase"/>
    <property type="match status" value="1"/>
</dbReference>
<dbReference type="EMBL" id="JWZX01003099">
    <property type="protein sequence ID" value="KOO24384.1"/>
    <property type="molecule type" value="Genomic_DNA"/>
</dbReference>
<dbReference type="Proteomes" id="UP000037460">
    <property type="component" value="Unassembled WGS sequence"/>
</dbReference>
<keyword evidence="3" id="KW-1185">Reference proteome</keyword>
<dbReference type="InterPro" id="IPR029044">
    <property type="entry name" value="Nucleotide-diphossugar_trans"/>
</dbReference>
<evidence type="ECO:0000259" key="1">
    <source>
        <dbReference type="SMART" id="SM00563"/>
    </source>
</evidence>
<organism evidence="2 3">
    <name type="scientific">Chrysochromulina tobinii</name>
    <dbReference type="NCBI Taxonomy" id="1460289"/>
    <lineage>
        <taxon>Eukaryota</taxon>
        <taxon>Haptista</taxon>
        <taxon>Haptophyta</taxon>
        <taxon>Prymnesiophyceae</taxon>
        <taxon>Prymnesiales</taxon>
        <taxon>Chrysochromulinaceae</taxon>
        <taxon>Chrysochromulina</taxon>
    </lineage>
</organism>
<dbReference type="SUPFAM" id="SSF69593">
    <property type="entry name" value="Glycerol-3-phosphate (1)-acyltransferase"/>
    <property type="match status" value="1"/>
</dbReference>
<name>A0A0M0JCS8_9EUKA</name>
<dbReference type="GO" id="GO:0005783">
    <property type="term" value="C:endoplasmic reticulum"/>
    <property type="evidence" value="ECO:0007669"/>
    <property type="project" value="TreeGrafter"/>
</dbReference>